<evidence type="ECO:0000313" key="7">
    <source>
        <dbReference type="EMBL" id="GGM05097.1"/>
    </source>
</evidence>
<dbReference type="InterPro" id="IPR030660">
    <property type="entry name" value="ABC_branched_ATPase_LivF/BraG"/>
</dbReference>
<dbReference type="CDD" id="cd03224">
    <property type="entry name" value="ABC_TM1139_LivF_branched"/>
    <property type="match status" value="1"/>
</dbReference>
<dbReference type="SMART" id="SM00382">
    <property type="entry name" value="AAA"/>
    <property type="match status" value="1"/>
</dbReference>
<dbReference type="SUPFAM" id="SSF52540">
    <property type="entry name" value="P-loop containing nucleoside triphosphate hydrolases"/>
    <property type="match status" value="1"/>
</dbReference>
<proteinExistence type="inferred from homology"/>
<keyword evidence="8" id="KW-1185">Reference proteome</keyword>
<accession>A0ABQ2GPP3</accession>
<dbReference type="PROSITE" id="PS50893">
    <property type="entry name" value="ABC_TRANSPORTER_2"/>
    <property type="match status" value="1"/>
</dbReference>
<evidence type="ECO:0000313" key="8">
    <source>
        <dbReference type="Proteomes" id="UP000661918"/>
    </source>
</evidence>
<keyword evidence="3" id="KW-0547">Nucleotide-binding</keyword>
<keyword evidence="2" id="KW-0813">Transport</keyword>
<comment type="similarity">
    <text evidence="1">Belongs to the ABC transporter superfamily.</text>
</comment>
<dbReference type="Proteomes" id="UP000661918">
    <property type="component" value="Unassembled WGS sequence"/>
</dbReference>
<dbReference type="PIRSF" id="PIRSF039137">
    <property type="entry name" value="ABC_branched_ATPase"/>
    <property type="match status" value="1"/>
</dbReference>
<evidence type="ECO:0000256" key="5">
    <source>
        <dbReference type="ARBA" id="ARBA00022970"/>
    </source>
</evidence>
<evidence type="ECO:0000259" key="6">
    <source>
        <dbReference type="PROSITE" id="PS50893"/>
    </source>
</evidence>
<dbReference type="Pfam" id="PF00005">
    <property type="entry name" value="ABC_tran"/>
    <property type="match status" value="1"/>
</dbReference>
<dbReference type="InterPro" id="IPR052156">
    <property type="entry name" value="BCAA_Transport_ATP-bd_LivF"/>
</dbReference>
<protein>
    <submittedName>
        <fullName evidence="7">ABC transporter ATP-binding protein</fullName>
    </submittedName>
</protein>
<sequence>MSDVHSTSTATRTDTGTHATVLELNEIHSYYDHIHALKGISMTVGEGEIVALIGGNGAGKTTTLRTISGMMKPRTGTLTYQGQDIAGKPPHQTMQMGMSHVPEGRRIFPQLTVRENLEVGAYTITDRRLIEERVQEGFDYFPRLRERENQLGGTMSGGEQQMLAIARALMVNPKLLLLDEPSMGLSPLFVEAIFDIIQKLNREHNTTVLLVEQNANMALAIAHRAYVLQTGEMKLSGKASDIAKDESVRKAYLGDE</sequence>
<feature type="domain" description="ABC transporter" evidence="6">
    <location>
        <begin position="22"/>
        <end position="255"/>
    </location>
</feature>
<dbReference type="PROSITE" id="PS00211">
    <property type="entry name" value="ABC_TRANSPORTER_1"/>
    <property type="match status" value="1"/>
</dbReference>
<dbReference type="PANTHER" id="PTHR43820">
    <property type="entry name" value="HIGH-AFFINITY BRANCHED-CHAIN AMINO ACID TRANSPORT ATP-BINDING PROTEIN LIVF"/>
    <property type="match status" value="1"/>
</dbReference>
<evidence type="ECO:0000256" key="1">
    <source>
        <dbReference type="ARBA" id="ARBA00005417"/>
    </source>
</evidence>
<comment type="caution">
    <text evidence="7">The sequence shown here is derived from an EMBL/GenBank/DDBJ whole genome shotgun (WGS) entry which is preliminary data.</text>
</comment>
<dbReference type="EMBL" id="BMOM01000006">
    <property type="protein sequence ID" value="GGM05097.1"/>
    <property type="molecule type" value="Genomic_DNA"/>
</dbReference>
<dbReference type="Gene3D" id="3.40.50.300">
    <property type="entry name" value="P-loop containing nucleotide triphosphate hydrolases"/>
    <property type="match status" value="1"/>
</dbReference>
<name>A0ABQ2GPP3_9DEIO</name>
<dbReference type="RefSeq" id="WP_188902359.1">
    <property type="nucleotide sequence ID" value="NZ_BMOM01000006.1"/>
</dbReference>
<reference evidence="8" key="1">
    <citation type="journal article" date="2019" name="Int. J. Syst. Evol. Microbiol.">
        <title>The Global Catalogue of Microorganisms (GCM) 10K type strain sequencing project: providing services to taxonomists for standard genome sequencing and annotation.</title>
        <authorList>
            <consortium name="The Broad Institute Genomics Platform"/>
            <consortium name="The Broad Institute Genome Sequencing Center for Infectious Disease"/>
            <person name="Wu L."/>
            <person name="Ma J."/>
        </authorList>
    </citation>
    <scope>NUCLEOTIDE SEQUENCE [LARGE SCALE GENOMIC DNA]</scope>
    <source>
        <strain evidence="8">JCM 15443</strain>
    </source>
</reference>
<evidence type="ECO:0000256" key="2">
    <source>
        <dbReference type="ARBA" id="ARBA00022448"/>
    </source>
</evidence>
<keyword evidence="4 7" id="KW-0067">ATP-binding</keyword>
<dbReference type="PANTHER" id="PTHR43820:SF4">
    <property type="entry name" value="HIGH-AFFINITY BRANCHED-CHAIN AMINO ACID TRANSPORT ATP-BINDING PROTEIN LIVF"/>
    <property type="match status" value="1"/>
</dbReference>
<dbReference type="GO" id="GO:0005524">
    <property type="term" value="F:ATP binding"/>
    <property type="evidence" value="ECO:0007669"/>
    <property type="project" value="UniProtKB-KW"/>
</dbReference>
<evidence type="ECO:0000256" key="4">
    <source>
        <dbReference type="ARBA" id="ARBA00022840"/>
    </source>
</evidence>
<gene>
    <name evidence="7" type="ORF">GCM10010841_11950</name>
</gene>
<dbReference type="InterPro" id="IPR027417">
    <property type="entry name" value="P-loop_NTPase"/>
</dbReference>
<dbReference type="InterPro" id="IPR017871">
    <property type="entry name" value="ABC_transporter-like_CS"/>
</dbReference>
<keyword evidence="5" id="KW-0029">Amino-acid transport</keyword>
<dbReference type="InterPro" id="IPR003593">
    <property type="entry name" value="AAA+_ATPase"/>
</dbReference>
<evidence type="ECO:0000256" key="3">
    <source>
        <dbReference type="ARBA" id="ARBA00022741"/>
    </source>
</evidence>
<dbReference type="InterPro" id="IPR003439">
    <property type="entry name" value="ABC_transporter-like_ATP-bd"/>
</dbReference>
<organism evidence="7 8">
    <name type="scientific">Deinococcus aerophilus</name>
    <dbReference type="NCBI Taxonomy" id="522488"/>
    <lineage>
        <taxon>Bacteria</taxon>
        <taxon>Thermotogati</taxon>
        <taxon>Deinococcota</taxon>
        <taxon>Deinococci</taxon>
        <taxon>Deinococcales</taxon>
        <taxon>Deinococcaceae</taxon>
        <taxon>Deinococcus</taxon>
    </lineage>
</organism>